<evidence type="ECO:0000313" key="2">
    <source>
        <dbReference type="EMBL" id="SKB96310.1"/>
    </source>
</evidence>
<evidence type="ECO:0000313" key="4">
    <source>
        <dbReference type="Proteomes" id="UP000190130"/>
    </source>
</evidence>
<accession>A0A0Q3ICH1</accession>
<dbReference type="EMBL" id="LMAR01000001">
    <property type="protein sequence ID" value="KQK32493.1"/>
    <property type="molecule type" value="Genomic_DNA"/>
</dbReference>
<proteinExistence type="predicted"/>
<dbReference type="RefSeq" id="WP_055726438.1">
    <property type="nucleotide sequence ID" value="NZ_FUYX01000009.1"/>
</dbReference>
<dbReference type="Proteomes" id="UP000051562">
    <property type="component" value="Unassembled WGS sequence"/>
</dbReference>
<dbReference type="OrthoDB" id="7307423at2"/>
<dbReference type="EMBL" id="FUYX01000009">
    <property type="protein sequence ID" value="SKB96310.1"/>
    <property type="molecule type" value="Genomic_DNA"/>
</dbReference>
<protein>
    <submittedName>
        <fullName evidence="1">Uncharacterized protein</fullName>
    </submittedName>
</protein>
<evidence type="ECO:0000313" key="3">
    <source>
        <dbReference type="Proteomes" id="UP000051562"/>
    </source>
</evidence>
<reference evidence="1 3" key="1">
    <citation type="submission" date="2015-10" db="EMBL/GenBank/DDBJ databases">
        <title>Draft genome of Bosea thiooxidans.</title>
        <authorList>
            <person name="Wang X."/>
        </authorList>
    </citation>
    <scope>NUCLEOTIDE SEQUENCE [LARGE SCALE GENOMIC DNA]</scope>
    <source>
        <strain evidence="1 3">CGMCC 9174</strain>
    </source>
</reference>
<evidence type="ECO:0000313" key="1">
    <source>
        <dbReference type="EMBL" id="KQK32493.1"/>
    </source>
</evidence>
<dbReference type="STRING" id="53254.SAMN05660750_03262"/>
<dbReference type="AlphaFoldDB" id="A0A0Q3ICH1"/>
<sequence>MHFAESVRQWWRVRSSRREFEALDRATIAELARDNAIAEADFHSLAFRGDTNPALLGRRLRREGIAPEQLAHEEAAVMRDMAVICSGCLMTRRCRRDLDHQGGALPDDGYCPNAETIDALSRRCKPMS</sequence>
<dbReference type="Proteomes" id="UP000190130">
    <property type="component" value="Unassembled WGS sequence"/>
</dbReference>
<keyword evidence="3" id="KW-1185">Reference proteome</keyword>
<name>A0A0Q3ICH1_9HYPH</name>
<organism evidence="1 3">
    <name type="scientific">Bosea thiooxidans</name>
    <dbReference type="NCBI Taxonomy" id="53254"/>
    <lineage>
        <taxon>Bacteria</taxon>
        <taxon>Pseudomonadati</taxon>
        <taxon>Pseudomonadota</taxon>
        <taxon>Alphaproteobacteria</taxon>
        <taxon>Hyphomicrobiales</taxon>
        <taxon>Boseaceae</taxon>
        <taxon>Bosea</taxon>
    </lineage>
</organism>
<gene>
    <name evidence="1" type="ORF">ARD30_01565</name>
    <name evidence="2" type="ORF">SAMN05660750_03262</name>
</gene>
<reference evidence="2 4" key="2">
    <citation type="submission" date="2017-02" db="EMBL/GenBank/DDBJ databases">
        <authorList>
            <person name="Peterson S.W."/>
        </authorList>
    </citation>
    <scope>NUCLEOTIDE SEQUENCE [LARGE SCALE GENOMIC DNA]</scope>
    <source>
        <strain evidence="2 4">DSM 9653</strain>
    </source>
</reference>